<gene>
    <name evidence="1" type="ORF">J437_LFUL018500</name>
</gene>
<dbReference type="Proteomes" id="UP000792457">
    <property type="component" value="Unassembled WGS sequence"/>
</dbReference>
<reference evidence="1" key="2">
    <citation type="submission" date="2017-10" db="EMBL/GenBank/DDBJ databases">
        <title>Ladona fulva Genome sequencing and assembly.</title>
        <authorList>
            <person name="Murali S."/>
            <person name="Richards S."/>
            <person name="Bandaranaike D."/>
            <person name="Bellair M."/>
            <person name="Blankenburg K."/>
            <person name="Chao H."/>
            <person name="Dinh H."/>
            <person name="Doddapaneni H."/>
            <person name="Dugan-Rocha S."/>
            <person name="Elkadiri S."/>
            <person name="Gnanaolivu R."/>
            <person name="Hernandez B."/>
            <person name="Skinner E."/>
            <person name="Javaid M."/>
            <person name="Lee S."/>
            <person name="Li M."/>
            <person name="Ming W."/>
            <person name="Munidasa M."/>
            <person name="Muniz J."/>
            <person name="Nguyen L."/>
            <person name="Hughes D."/>
            <person name="Osuji N."/>
            <person name="Pu L.-L."/>
            <person name="Puazo M."/>
            <person name="Qu C."/>
            <person name="Quiroz J."/>
            <person name="Raj R."/>
            <person name="Weissenberger G."/>
            <person name="Xin Y."/>
            <person name="Zou X."/>
            <person name="Han Y."/>
            <person name="Worley K."/>
            <person name="Muzny D."/>
            <person name="Gibbs R."/>
        </authorList>
    </citation>
    <scope>NUCLEOTIDE SEQUENCE</scope>
    <source>
        <strain evidence="1">Sampled in the wild</strain>
    </source>
</reference>
<protein>
    <submittedName>
        <fullName evidence="1">Uncharacterized protein</fullName>
    </submittedName>
</protein>
<reference evidence="1" key="1">
    <citation type="submission" date="2013-04" db="EMBL/GenBank/DDBJ databases">
        <authorList>
            <person name="Qu J."/>
            <person name="Murali S.C."/>
            <person name="Bandaranaike D."/>
            <person name="Bellair M."/>
            <person name="Blankenburg K."/>
            <person name="Chao H."/>
            <person name="Dinh H."/>
            <person name="Doddapaneni H."/>
            <person name="Downs B."/>
            <person name="Dugan-Rocha S."/>
            <person name="Elkadiri S."/>
            <person name="Gnanaolivu R.D."/>
            <person name="Hernandez B."/>
            <person name="Javaid M."/>
            <person name="Jayaseelan J.C."/>
            <person name="Lee S."/>
            <person name="Li M."/>
            <person name="Ming W."/>
            <person name="Munidasa M."/>
            <person name="Muniz J."/>
            <person name="Nguyen L."/>
            <person name="Ongeri F."/>
            <person name="Osuji N."/>
            <person name="Pu L.-L."/>
            <person name="Puazo M."/>
            <person name="Qu C."/>
            <person name="Quiroz J."/>
            <person name="Raj R."/>
            <person name="Weissenberger G."/>
            <person name="Xin Y."/>
            <person name="Zou X."/>
            <person name="Han Y."/>
            <person name="Richards S."/>
            <person name="Worley K."/>
            <person name="Muzny D."/>
            <person name="Gibbs R."/>
        </authorList>
    </citation>
    <scope>NUCLEOTIDE SEQUENCE</scope>
    <source>
        <strain evidence="1">Sampled in the wild</strain>
    </source>
</reference>
<sequence length="217" mass="24712">MTKVQLGNIFPTKNPKVIEETEGSYLSRKWHHSNMCLCNECDWELRSSFSHFSKSENESFFHRQLVDFCRAHNIFLLGFPPHTSHKLQLLDDLPLQIKDVAGIFGKAYLKMAIIRTATKGFMVTGVEPFNSIFDDEDFEPSRTTDILVQDSQPKDFPAVIPDPSRDTSACLISGIHSDDPDLPAPCPSLPFSLSHSECSGWDKTKVKHHLWECDFRI</sequence>
<proteinExistence type="predicted"/>
<evidence type="ECO:0000313" key="1">
    <source>
        <dbReference type="EMBL" id="KAG8238727.1"/>
    </source>
</evidence>
<dbReference type="AlphaFoldDB" id="A0A8K0KP82"/>
<organism evidence="1 2">
    <name type="scientific">Ladona fulva</name>
    <name type="common">Scarce chaser dragonfly</name>
    <name type="synonym">Libellula fulva</name>
    <dbReference type="NCBI Taxonomy" id="123851"/>
    <lineage>
        <taxon>Eukaryota</taxon>
        <taxon>Metazoa</taxon>
        <taxon>Ecdysozoa</taxon>
        <taxon>Arthropoda</taxon>
        <taxon>Hexapoda</taxon>
        <taxon>Insecta</taxon>
        <taxon>Pterygota</taxon>
        <taxon>Palaeoptera</taxon>
        <taxon>Odonata</taxon>
        <taxon>Epiprocta</taxon>
        <taxon>Anisoptera</taxon>
        <taxon>Libelluloidea</taxon>
        <taxon>Libellulidae</taxon>
        <taxon>Ladona</taxon>
    </lineage>
</organism>
<evidence type="ECO:0000313" key="2">
    <source>
        <dbReference type="Proteomes" id="UP000792457"/>
    </source>
</evidence>
<dbReference type="EMBL" id="KZ309421">
    <property type="protein sequence ID" value="KAG8238727.1"/>
    <property type="molecule type" value="Genomic_DNA"/>
</dbReference>
<dbReference type="OrthoDB" id="8191755at2759"/>
<comment type="caution">
    <text evidence="1">The sequence shown here is derived from an EMBL/GenBank/DDBJ whole genome shotgun (WGS) entry which is preliminary data.</text>
</comment>
<accession>A0A8K0KP82</accession>
<keyword evidence="2" id="KW-1185">Reference proteome</keyword>
<name>A0A8K0KP82_LADFU</name>